<keyword evidence="2" id="KW-1185">Reference proteome</keyword>
<proteinExistence type="predicted"/>
<dbReference type="InterPro" id="IPR016181">
    <property type="entry name" value="Acyl_CoA_acyltransferase"/>
</dbReference>
<accession>A0AA88H1R4</accession>
<dbReference type="Proteomes" id="UP000816034">
    <property type="component" value="Unassembled WGS sequence"/>
</dbReference>
<evidence type="ECO:0000313" key="1">
    <source>
        <dbReference type="EMBL" id="KAG2389413.1"/>
    </source>
</evidence>
<comment type="caution">
    <text evidence="1">The sequence shown here is derived from an EMBL/GenBank/DDBJ whole genome shotgun (WGS) entry which is preliminary data.</text>
</comment>
<protein>
    <recommendedName>
        <fullName evidence="3">N-acetyltransferase domain-containing protein</fullName>
    </recommendedName>
</protein>
<name>A0AA88H1R4_NAELO</name>
<evidence type="ECO:0008006" key="3">
    <source>
        <dbReference type="Google" id="ProtNLM"/>
    </source>
</evidence>
<sequence length="273" mass="30087">MNPQTTTTTSNTSSSTISANIPMVTQVITIDGMGQISQMSASDFDVVLLSHEHVQQTALALALIFSQEEPLAIGTATTPMAYFPYAYGYVKRCAEGGLSHIAIDKASNMVVGFHLCSDADQWVEPQSNDEGILLHLRLLDDLHANYEESQQHNHYGKGTASSSGKKIFKICSAGTYSFARRVGLAKRMFNEALQLAKEKKYDSIMVECTGFASQALYAKIGFNEVARVNYEDYEVVDYLPNKATGGNIERRRRPFKTIPSSVGTFINLMVMDL</sequence>
<dbReference type="EMBL" id="PYSW02000007">
    <property type="protein sequence ID" value="KAG2389413.1"/>
    <property type="molecule type" value="Genomic_DNA"/>
</dbReference>
<dbReference type="AlphaFoldDB" id="A0AA88H1R4"/>
<gene>
    <name evidence="1" type="ORF">C9374_013973</name>
</gene>
<dbReference type="RefSeq" id="XP_044553405.1">
    <property type="nucleotide sequence ID" value="XM_044689908.1"/>
</dbReference>
<dbReference type="PANTHER" id="PTHR20905">
    <property type="entry name" value="N-ACETYLTRANSFERASE-RELATED"/>
    <property type="match status" value="1"/>
</dbReference>
<reference evidence="1 2" key="1">
    <citation type="journal article" date="2018" name="BMC Genomics">
        <title>The genome of Naegleria lovaniensis, the basis for a comparative approach to unravel pathogenicity factors of the human pathogenic amoeba N. fowleri.</title>
        <authorList>
            <person name="Liechti N."/>
            <person name="Schurch N."/>
            <person name="Bruggmann R."/>
            <person name="Wittwer M."/>
        </authorList>
    </citation>
    <scope>NUCLEOTIDE SEQUENCE [LARGE SCALE GENOMIC DNA]</scope>
    <source>
        <strain evidence="1 2">ATCC 30569</strain>
    </source>
</reference>
<dbReference type="GeneID" id="68106426"/>
<evidence type="ECO:0000313" key="2">
    <source>
        <dbReference type="Proteomes" id="UP000816034"/>
    </source>
</evidence>
<dbReference type="SUPFAM" id="SSF55729">
    <property type="entry name" value="Acyl-CoA N-acyltransferases (Nat)"/>
    <property type="match status" value="1"/>
</dbReference>
<dbReference type="Gene3D" id="3.40.630.30">
    <property type="match status" value="1"/>
</dbReference>
<organism evidence="1 2">
    <name type="scientific">Naegleria lovaniensis</name>
    <name type="common">Amoeba</name>
    <dbReference type="NCBI Taxonomy" id="51637"/>
    <lineage>
        <taxon>Eukaryota</taxon>
        <taxon>Discoba</taxon>
        <taxon>Heterolobosea</taxon>
        <taxon>Tetramitia</taxon>
        <taxon>Eutetramitia</taxon>
        <taxon>Vahlkampfiidae</taxon>
        <taxon>Naegleria</taxon>
    </lineage>
</organism>
<dbReference type="PANTHER" id="PTHR20905:SF1">
    <property type="entry name" value="AT07410P-RELATED"/>
    <property type="match status" value="1"/>
</dbReference>
<dbReference type="GO" id="GO:0008080">
    <property type="term" value="F:N-acetyltransferase activity"/>
    <property type="evidence" value="ECO:0007669"/>
    <property type="project" value="TreeGrafter"/>
</dbReference>